<accession>A0A6H5HTA6</accession>
<keyword evidence="6" id="KW-0539">Nucleus</keyword>
<dbReference type="PANTHER" id="PTHR13044">
    <property type="entry name" value="ACTIVATING TRANSCRIPTION FACTOR ATF 4/5"/>
    <property type="match status" value="1"/>
</dbReference>
<evidence type="ECO:0000256" key="5">
    <source>
        <dbReference type="ARBA" id="ARBA00023163"/>
    </source>
</evidence>
<dbReference type="CDD" id="cd14692">
    <property type="entry name" value="bZIP_ATF4"/>
    <property type="match status" value="1"/>
</dbReference>
<evidence type="ECO:0000256" key="4">
    <source>
        <dbReference type="ARBA" id="ARBA00023125"/>
    </source>
</evidence>
<name>A0A6H5HTA6_9HYME</name>
<keyword evidence="10" id="KW-1185">Reference proteome</keyword>
<feature type="compositionally biased region" description="Basic and acidic residues" evidence="7">
    <location>
        <begin position="551"/>
        <end position="563"/>
    </location>
</feature>
<gene>
    <name evidence="9" type="ORF">TBRA_LOCUS775</name>
</gene>
<reference evidence="9 10" key="1">
    <citation type="submission" date="2020-02" db="EMBL/GenBank/DDBJ databases">
        <authorList>
            <person name="Ferguson B K."/>
        </authorList>
    </citation>
    <scope>NUCLEOTIDE SEQUENCE [LARGE SCALE GENOMIC DNA]</scope>
</reference>
<dbReference type="GO" id="GO:0001228">
    <property type="term" value="F:DNA-binding transcription activator activity, RNA polymerase II-specific"/>
    <property type="evidence" value="ECO:0007669"/>
    <property type="project" value="TreeGrafter"/>
</dbReference>
<keyword evidence="3" id="KW-0805">Transcription regulation</keyword>
<feature type="domain" description="BZIP" evidence="8">
    <location>
        <begin position="558"/>
        <end position="573"/>
    </location>
</feature>
<keyword evidence="5" id="KW-0804">Transcription</keyword>
<comment type="subcellular location">
    <subcellularLocation>
        <location evidence="1">Nucleus</location>
    </subcellularLocation>
</comment>
<dbReference type="EMBL" id="CADCXV010000158">
    <property type="protein sequence ID" value="CAB0028620.1"/>
    <property type="molecule type" value="Genomic_DNA"/>
</dbReference>
<dbReference type="Proteomes" id="UP000479190">
    <property type="component" value="Unassembled WGS sequence"/>
</dbReference>
<dbReference type="PANTHER" id="PTHR13044:SF14">
    <property type="entry name" value="CRYPTOCEPHAL, ISOFORM A"/>
    <property type="match status" value="1"/>
</dbReference>
<evidence type="ECO:0000313" key="9">
    <source>
        <dbReference type="EMBL" id="CAB0028620.1"/>
    </source>
</evidence>
<keyword evidence="4" id="KW-0238">DNA-binding</keyword>
<evidence type="ECO:0000313" key="10">
    <source>
        <dbReference type="Proteomes" id="UP000479190"/>
    </source>
</evidence>
<feature type="compositionally biased region" description="Low complexity" evidence="7">
    <location>
        <begin position="518"/>
        <end position="527"/>
    </location>
</feature>
<feature type="region of interest" description="Disordered" evidence="7">
    <location>
        <begin position="478"/>
        <end position="578"/>
    </location>
</feature>
<dbReference type="OrthoDB" id="5847285at2759"/>
<dbReference type="AlphaFoldDB" id="A0A6H5HTA6"/>
<protein>
    <recommendedName>
        <fullName evidence="8">BZIP domain-containing protein</fullName>
    </recommendedName>
</protein>
<dbReference type="InterPro" id="IPR004827">
    <property type="entry name" value="bZIP"/>
</dbReference>
<evidence type="ECO:0000256" key="2">
    <source>
        <dbReference type="ARBA" id="ARBA00007163"/>
    </source>
</evidence>
<dbReference type="GO" id="GO:0005634">
    <property type="term" value="C:nucleus"/>
    <property type="evidence" value="ECO:0007669"/>
    <property type="project" value="UniProtKB-SubCell"/>
</dbReference>
<evidence type="ECO:0000256" key="6">
    <source>
        <dbReference type="ARBA" id="ARBA00023242"/>
    </source>
</evidence>
<proteinExistence type="inferred from homology"/>
<feature type="non-terminal residue" evidence="9">
    <location>
        <position position="593"/>
    </location>
</feature>
<feature type="compositionally biased region" description="Low complexity" evidence="7">
    <location>
        <begin position="478"/>
        <end position="500"/>
    </location>
</feature>
<organism evidence="9 10">
    <name type="scientific">Trichogramma brassicae</name>
    <dbReference type="NCBI Taxonomy" id="86971"/>
    <lineage>
        <taxon>Eukaryota</taxon>
        <taxon>Metazoa</taxon>
        <taxon>Ecdysozoa</taxon>
        <taxon>Arthropoda</taxon>
        <taxon>Hexapoda</taxon>
        <taxon>Insecta</taxon>
        <taxon>Pterygota</taxon>
        <taxon>Neoptera</taxon>
        <taxon>Endopterygota</taxon>
        <taxon>Hymenoptera</taxon>
        <taxon>Apocrita</taxon>
        <taxon>Proctotrupomorpha</taxon>
        <taxon>Chalcidoidea</taxon>
        <taxon>Trichogrammatidae</taxon>
        <taxon>Trichogramma</taxon>
    </lineage>
</organism>
<evidence type="ECO:0000256" key="7">
    <source>
        <dbReference type="SAM" id="MobiDB-lite"/>
    </source>
</evidence>
<dbReference type="Gene3D" id="1.20.5.170">
    <property type="match status" value="1"/>
</dbReference>
<dbReference type="GO" id="GO:0000977">
    <property type="term" value="F:RNA polymerase II transcription regulatory region sequence-specific DNA binding"/>
    <property type="evidence" value="ECO:0007669"/>
    <property type="project" value="TreeGrafter"/>
</dbReference>
<sequence>MKGLLTFLSRWYNRCLGQLYRTRSVHPNGPRPPTPRAAGVSPGATMALPTTNSVALPTSTTNIQNFLQNVDRINININNVVNIINDIDAKNDRRVPRGCPTKPADPPIARPDSACHSLRNRDTGSQRPGTPDDLAALAFVEYCSFASSIPSSCERATSSGSSAIGHDFFNRSTSLEQASPCWIIDVKFFQLLLRDPYSSPKFKCSNKFSEFYARVRISYDTEGSNKSLNDWLEKKIDLPIFSDIITPECVPNRSAVVYPNIQKPQPQIIPQVAPQYLIVEQPQHVPQQQLQHHQHQIQHHQFHQQQQQQLMQIDETQSLLREFETVLGDVEACHQIQYSPSALTPPQSPPPKIQQKLLVTLQPLQHEQQVPTFNSFYQQQQQQQPRLTESTILNAPVQHQQSQLHQQFNINSLPLNNSTTVQHSLAAGQIGGQWAAGNLSLDSLSQASTNVASVDEELAKVDEYVLSCVEDAIGGNSGNSAASCTSSSSPASPCTSSNGSCMSSEDSNDDPEWSLESAANDQAAASAVRGKPARGAGRKPRASNKPYSRPNAEDKRSRKKEQNKNAATRYRQKKKQEIKMIIGEEQETTALPA</sequence>
<comment type="similarity">
    <text evidence="2">Belongs to the bZIP family.</text>
</comment>
<evidence type="ECO:0000259" key="8">
    <source>
        <dbReference type="PROSITE" id="PS00036"/>
    </source>
</evidence>
<evidence type="ECO:0000256" key="3">
    <source>
        <dbReference type="ARBA" id="ARBA00023015"/>
    </source>
</evidence>
<evidence type="ECO:0000256" key="1">
    <source>
        <dbReference type="ARBA" id="ARBA00004123"/>
    </source>
</evidence>
<feature type="region of interest" description="Disordered" evidence="7">
    <location>
        <begin position="92"/>
        <end position="130"/>
    </location>
</feature>
<dbReference type="PROSITE" id="PS00036">
    <property type="entry name" value="BZIP_BASIC"/>
    <property type="match status" value="1"/>
</dbReference>